<gene>
    <name evidence="5" type="ORF">EV191_101805</name>
</gene>
<dbReference type="SUPFAM" id="SSF56601">
    <property type="entry name" value="beta-lactamase/transpeptidase-like"/>
    <property type="match status" value="1"/>
</dbReference>
<evidence type="ECO:0000256" key="3">
    <source>
        <dbReference type="SAM" id="SignalP"/>
    </source>
</evidence>
<dbReference type="GO" id="GO:0016787">
    <property type="term" value="F:hydrolase activity"/>
    <property type="evidence" value="ECO:0007669"/>
    <property type="project" value="UniProtKB-KW"/>
</dbReference>
<dbReference type="PROSITE" id="PS51257">
    <property type="entry name" value="PROKAR_LIPOPROTEIN"/>
    <property type="match status" value="1"/>
</dbReference>
<dbReference type="Proteomes" id="UP000294911">
    <property type="component" value="Unassembled WGS sequence"/>
</dbReference>
<dbReference type="Pfam" id="PF00144">
    <property type="entry name" value="Beta-lactamase"/>
    <property type="match status" value="1"/>
</dbReference>
<dbReference type="InterPro" id="IPR001466">
    <property type="entry name" value="Beta-lactam-related"/>
</dbReference>
<feature type="signal peptide" evidence="3">
    <location>
        <begin position="1"/>
        <end position="22"/>
    </location>
</feature>
<reference evidence="5 6" key="1">
    <citation type="submission" date="2019-03" db="EMBL/GenBank/DDBJ databases">
        <title>Genomic Encyclopedia of Type Strains, Phase IV (KMG-IV): sequencing the most valuable type-strain genomes for metagenomic binning, comparative biology and taxonomic classification.</title>
        <authorList>
            <person name="Goeker M."/>
        </authorList>
    </citation>
    <scope>NUCLEOTIDE SEQUENCE [LARGE SCALE GENOMIC DNA]</scope>
    <source>
        <strain evidence="5 6">DSM 45765</strain>
    </source>
</reference>
<dbReference type="PANTHER" id="PTHR43283:SF11">
    <property type="entry name" value="BETA-LACTAMASE-RELATED DOMAIN-CONTAINING PROTEIN"/>
    <property type="match status" value="1"/>
</dbReference>
<evidence type="ECO:0000259" key="4">
    <source>
        <dbReference type="Pfam" id="PF00144"/>
    </source>
</evidence>
<dbReference type="RefSeq" id="WP_424565423.1">
    <property type="nucleotide sequence ID" value="NZ_SLXQ01000001.1"/>
</dbReference>
<dbReference type="Pfam" id="PF20773">
    <property type="entry name" value="InhA-like_MAM"/>
    <property type="match status" value="1"/>
</dbReference>
<feature type="domain" description="Beta-lactamase-related" evidence="4">
    <location>
        <begin position="102"/>
        <end position="419"/>
    </location>
</feature>
<evidence type="ECO:0000256" key="1">
    <source>
        <dbReference type="ARBA" id="ARBA00022801"/>
    </source>
</evidence>
<protein>
    <submittedName>
        <fullName evidence="5">CubicO group peptidase (Beta-lactamase class C family)</fullName>
    </submittedName>
</protein>
<proteinExistence type="predicted"/>
<dbReference type="EMBL" id="SLXQ01000001">
    <property type="protein sequence ID" value="TCP56857.1"/>
    <property type="molecule type" value="Genomic_DNA"/>
</dbReference>
<sequence>MARGTVTISVALLGCLMLGSSALGSSALATTQEELPGRFDQPHTGFAPAETVLRPGTPEEVGLDRAPLARAAEQVASWTEPAPDTGHPLYSGAVTLLAHQGVVVDRQTSGKALRYADAEGTELPPAEQLPMRPDTIFDIASISKLFTSIAVLQLAENGALDINEPVASYLPEFGVNGKSDITVEQLLTHTSGLEPTLNLWRDYPDKPSRINAVLEVAPQEKPGSAYLYSDLNLITLGVLVERRSGSTLDEFVRDRITEPLAMTDTGYNPPADKRDRIAATEYTAEPPRGLVHGEVHDENAWSLGGVAGHAGVFSTATDLAKLGQAVLNGGSYAGNRILRQETVEQMLTNYNQEFPDDSHGLGFELDQRWYMGGLSAPGTAGHTGFTGTSLVLDPASRSIAILLTNRVHPSRDWGSINEARETHASGLAAALAVPPRHGPDSWHSAPGNSTTTTLSTARLPVQGTPEVTFDAFIDSEKTDKLTVAASTDGQRWQPLELEATGPGAPEGGSKTLSGSGHRSWWSVKARLDQYDPPNGGTLTLRWQFATDDQYTGRGVNLDGIQVKDDSGLIFDAERDPQKLEPEGWVTTSR</sequence>
<evidence type="ECO:0000313" key="6">
    <source>
        <dbReference type="Proteomes" id="UP000294911"/>
    </source>
</evidence>
<dbReference type="PANTHER" id="PTHR43283">
    <property type="entry name" value="BETA-LACTAMASE-RELATED"/>
    <property type="match status" value="1"/>
</dbReference>
<evidence type="ECO:0000313" key="5">
    <source>
        <dbReference type="EMBL" id="TCP56857.1"/>
    </source>
</evidence>
<evidence type="ECO:0000256" key="2">
    <source>
        <dbReference type="SAM" id="MobiDB-lite"/>
    </source>
</evidence>
<organism evidence="5 6">
    <name type="scientific">Tamaricihabitans halophyticus</name>
    <dbReference type="NCBI Taxonomy" id="1262583"/>
    <lineage>
        <taxon>Bacteria</taxon>
        <taxon>Bacillati</taxon>
        <taxon>Actinomycetota</taxon>
        <taxon>Actinomycetes</taxon>
        <taxon>Pseudonocardiales</taxon>
        <taxon>Pseudonocardiaceae</taxon>
        <taxon>Tamaricihabitans</taxon>
    </lineage>
</organism>
<feature type="region of interest" description="Disordered" evidence="2">
    <location>
        <begin position="485"/>
        <end position="515"/>
    </location>
</feature>
<dbReference type="Gene3D" id="3.40.710.10">
    <property type="entry name" value="DD-peptidase/beta-lactamase superfamily"/>
    <property type="match status" value="1"/>
</dbReference>
<accession>A0A4R2R4C2</accession>
<keyword evidence="6" id="KW-1185">Reference proteome</keyword>
<dbReference type="AlphaFoldDB" id="A0A4R2R4C2"/>
<comment type="caution">
    <text evidence="5">The sequence shown here is derived from an EMBL/GenBank/DDBJ whole genome shotgun (WGS) entry which is preliminary data.</text>
</comment>
<keyword evidence="3" id="KW-0732">Signal</keyword>
<keyword evidence="1" id="KW-0378">Hydrolase</keyword>
<name>A0A4R2R4C2_9PSEU</name>
<dbReference type="InterPro" id="IPR012338">
    <property type="entry name" value="Beta-lactam/transpept-like"/>
</dbReference>
<dbReference type="InterPro" id="IPR050789">
    <property type="entry name" value="Diverse_Enzym_Activities"/>
</dbReference>
<feature type="chain" id="PRO_5039334949" evidence="3">
    <location>
        <begin position="23"/>
        <end position="589"/>
    </location>
</feature>
<feature type="region of interest" description="Disordered" evidence="2">
    <location>
        <begin position="435"/>
        <end position="454"/>
    </location>
</feature>